<feature type="transmembrane region" description="Helical" evidence="8">
    <location>
        <begin position="312"/>
        <end position="331"/>
    </location>
</feature>
<comment type="caution">
    <text evidence="10">The sequence shown here is derived from an EMBL/GenBank/DDBJ whole genome shotgun (WGS) entry which is preliminary data.</text>
</comment>
<feature type="transmembrane region" description="Helical" evidence="8">
    <location>
        <begin position="18"/>
        <end position="37"/>
    </location>
</feature>
<dbReference type="RefSeq" id="WP_122824707.1">
    <property type="nucleotide sequence ID" value="NZ_CP033325.1"/>
</dbReference>
<keyword evidence="3" id="KW-0813">Transport</keyword>
<feature type="transmembrane region" description="Helical" evidence="8">
    <location>
        <begin position="85"/>
        <end position="106"/>
    </location>
</feature>
<feature type="transmembrane region" description="Helical" evidence="8">
    <location>
        <begin position="376"/>
        <end position="396"/>
    </location>
</feature>
<evidence type="ECO:0000256" key="2">
    <source>
        <dbReference type="ARBA" id="ARBA00006236"/>
    </source>
</evidence>
<dbReference type="InterPro" id="IPR004812">
    <property type="entry name" value="Efflux_drug-R_Bcr/CmlA"/>
</dbReference>
<evidence type="ECO:0000256" key="5">
    <source>
        <dbReference type="ARBA" id="ARBA00022692"/>
    </source>
</evidence>
<dbReference type="NCBIfam" id="TIGR00710">
    <property type="entry name" value="efflux_Bcr_CflA"/>
    <property type="match status" value="1"/>
</dbReference>
<feature type="domain" description="Major facilitator superfamily (MFS) profile" evidence="9">
    <location>
        <begin position="18"/>
        <end position="402"/>
    </location>
</feature>
<comment type="similarity">
    <text evidence="2">Belongs to the major facilitator superfamily. Bcr/CmlA family.</text>
</comment>
<dbReference type="SUPFAM" id="SSF103473">
    <property type="entry name" value="MFS general substrate transporter"/>
    <property type="match status" value="1"/>
</dbReference>
<keyword evidence="5 8" id="KW-0812">Transmembrane</keyword>
<feature type="transmembrane region" description="Helical" evidence="8">
    <location>
        <begin position="287"/>
        <end position="306"/>
    </location>
</feature>
<organism evidence="10 11">
    <name type="scientific">Georgenia faecalis</name>
    <dbReference type="NCBI Taxonomy" id="2483799"/>
    <lineage>
        <taxon>Bacteria</taxon>
        <taxon>Bacillati</taxon>
        <taxon>Actinomycetota</taxon>
        <taxon>Actinomycetes</taxon>
        <taxon>Micrococcales</taxon>
        <taxon>Bogoriellaceae</taxon>
        <taxon>Georgenia</taxon>
    </lineage>
</organism>
<dbReference type="InterPro" id="IPR050189">
    <property type="entry name" value="MFS_Efflux_Transporters"/>
</dbReference>
<keyword evidence="6 8" id="KW-1133">Transmembrane helix</keyword>
<keyword evidence="4" id="KW-1003">Cell membrane</keyword>
<dbReference type="EMBL" id="JBHSGF010000002">
    <property type="protein sequence ID" value="MFC4554163.1"/>
    <property type="molecule type" value="Genomic_DNA"/>
</dbReference>
<dbReference type="PRINTS" id="PR00173">
    <property type="entry name" value="EDTRNSPORT"/>
</dbReference>
<evidence type="ECO:0000313" key="10">
    <source>
        <dbReference type="EMBL" id="MFC4554163.1"/>
    </source>
</evidence>
<evidence type="ECO:0000256" key="4">
    <source>
        <dbReference type="ARBA" id="ARBA00022475"/>
    </source>
</evidence>
<keyword evidence="7 8" id="KW-0472">Membrane</keyword>
<accession>A0ABV9D770</accession>
<dbReference type="PROSITE" id="PS50850">
    <property type="entry name" value="MFS"/>
    <property type="match status" value="1"/>
</dbReference>
<dbReference type="Proteomes" id="UP001595955">
    <property type="component" value="Unassembled WGS sequence"/>
</dbReference>
<feature type="transmembrane region" description="Helical" evidence="8">
    <location>
        <begin position="112"/>
        <end position="130"/>
    </location>
</feature>
<feature type="transmembrane region" description="Helical" evidence="8">
    <location>
        <begin position="222"/>
        <end position="246"/>
    </location>
</feature>
<evidence type="ECO:0000256" key="8">
    <source>
        <dbReference type="SAM" id="Phobius"/>
    </source>
</evidence>
<dbReference type="PANTHER" id="PTHR43124:SF3">
    <property type="entry name" value="CHLORAMPHENICOL EFFLUX PUMP RV0191"/>
    <property type="match status" value="1"/>
</dbReference>
<dbReference type="InterPro" id="IPR011701">
    <property type="entry name" value="MFS"/>
</dbReference>
<keyword evidence="11" id="KW-1185">Reference proteome</keyword>
<evidence type="ECO:0000313" key="11">
    <source>
        <dbReference type="Proteomes" id="UP001595955"/>
    </source>
</evidence>
<feature type="transmembrane region" description="Helical" evidence="8">
    <location>
        <begin position="351"/>
        <end position="370"/>
    </location>
</feature>
<feature type="transmembrane region" description="Helical" evidence="8">
    <location>
        <begin position="172"/>
        <end position="192"/>
    </location>
</feature>
<protein>
    <submittedName>
        <fullName evidence="10">Multidrug effflux MFS transporter</fullName>
    </submittedName>
</protein>
<dbReference type="Gene3D" id="1.20.1720.10">
    <property type="entry name" value="Multidrug resistance protein D"/>
    <property type="match status" value="1"/>
</dbReference>
<feature type="transmembrane region" description="Helical" evidence="8">
    <location>
        <begin position="142"/>
        <end position="166"/>
    </location>
</feature>
<dbReference type="InterPro" id="IPR036259">
    <property type="entry name" value="MFS_trans_sf"/>
</dbReference>
<dbReference type="InterPro" id="IPR005829">
    <property type="entry name" value="Sugar_transporter_CS"/>
</dbReference>
<sequence>MESVTDLARHHGRPSAKFVLMVGLMAALPAVTTDMYLPSLPEVADDLDTTASFAQATITGVLIGGAVGQLITGPLSDRYGRRRPVLIGIALHVVASLLCIVTPGILPLLALRVIQGVGNAAATVTAMAVIRDRYSGSTAAAILSRLMLVIGLGPMLAPTAGSFIAGLAGWRAVFAVLALIGVALAVLIWFRLPESLPPERRRTDGVGGAMKSYGVLLRDREFMALTLLPGLGLGALMSYVAGSPFVLQGGYGLSETEFALLFALNGVGLILGTQVNASLVRRFAPLHIIRVAVPIALVLAVVLLVVTSRDLGGLIGLLVPLWLLLTVNSVVPPNASALALSRHGERAGSAAALIGAMQAGVAGVVSPLVGLLGEDAFAMATVILAVLALAFVVVVVGTPAYRRTGRAG</sequence>
<dbReference type="CDD" id="cd17320">
    <property type="entry name" value="MFS_MdfA_MDR_like"/>
    <property type="match status" value="1"/>
</dbReference>
<proteinExistence type="inferred from homology"/>
<gene>
    <name evidence="10" type="ORF">ACFO3F_02790</name>
</gene>
<evidence type="ECO:0000256" key="1">
    <source>
        <dbReference type="ARBA" id="ARBA00004651"/>
    </source>
</evidence>
<evidence type="ECO:0000259" key="9">
    <source>
        <dbReference type="PROSITE" id="PS50850"/>
    </source>
</evidence>
<evidence type="ECO:0000256" key="7">
    <source>
        <dbReference type="ARBA" id="ARBA00023136"/>
    </source>
</evidence>
<dbReference type="PANTHER" id="PTHR43124">
    <property type="entry name" value="PURINE EFFLUX PUMP PBUE"/>
    <property type="match status" value="1"/>
</dbReference>
<name>A0ABV9D770_9MICO</name>
<dbReference type="PROSITE" id="PS00216">
    <property type="entry name" value="SUGAR_TRANSPORT_1"/>
    <property type="match status" value="1"/>
</dbReference>
<feature type="transmembrane region" description="Helical" evidence="8">
    <location>
        <begin position="52"/>
        <end position="73"/>
    </location>
</feature>
<evidence type="ECO:0000256" key="3">
    <source>
        <dbReference type="ARBA" id="ARBA00022448"/>
    </source>
</evidence>
<feature type="transmembrane region" description="Helical" evidence="8">
    <location>
        <begin position="258"/>
        <end position="280"/>
    </location>
</feature>
<reference evidence="11" key="1">
    <citation type="journal article" date="2019" name="Int. J. Syst. Evol. Microbiol.">
        <title>The Global Catalogue of Microorganisms (GCM) 10K type strain sequencing project: providing services to taxonomists for standard genome sequencing and annotation.</title>
        <authorList>
            <consortium name="The Broad Institute Genomics Platform"/>
            <consortium name="The Broad Institute Genome Sequencing Center for Infectious Disease"/>
            <person name="Wu L."/>
            <person name="Ma J."/>
        </authorList>
    </citation>
    <scope>NUCLEOTIDE SEQUENCE [LARGE SCALE GENOMIC DNA]</scope>
    <source>
        <strain evidence="11">JCM 3369</strain>
    </source>
</reference>
<dbReference type="InterPro" id="IPR020846">
    <property type="entry name" value="MFS_dom"/>
</dbReference>
<dbReference type="Pfam" id="PF07690">
    <property type="entry name" value="MFS_1"/>
    <property type="match status" value="1"/>
</dbReference>
<comment type="subcellular location">
    <subcellularLocation>
        <location evidence="1">Cell membrane</location>
        <topology evidence="1">Multi-pass membrane protein</topology>
    </subcellularLocation>
</comment>
<evidence type="ECO:0000256" key="6">
    <source>
        <dbReference type="ARBA" id="ARBA00022989"/>
    </source>
</evidence>